<dbReference type="InterPro" id="IPR001810">
    <property type="entry name" value="F-box_dom"/>
</dbReference>
<protein>
    <recommendedName>
        <fullName evidence="1">F-box domain-containing protein</fullName>
    </recommendedName>
</protein>
<dbReference type="Pfam" id="PF12937">
    <property type="entry name" value="F-box-like"/>
    <property type="match status" value="1"/>
</dbReference>
<dbReference type="AlphaFoldDB" id="A0A5C3PRS7"/>
<evidence type="ECO:0000313" key="3">
    <source>
        <dbReference type="Proteomes" id="UP000308197"/>
    </source>
</evidence>
<dbReference type="Proteomes" id="UP000308197">
    <property type="component" value="Unassembled WGS sequence"/>
</dbReference>
<gene>
    <name evidence="2" type="ORF">K466DRAFT_583659</name>
</gene>
<accession>A0A5C3PRS7</accession>
<sequence>MHKSLRIPEILLHICAFADDRTLAVLARCCSPFHECATQVLWHHLRSLAPLVRCFLSDMWRERGGELEFLRPPGPKDWPRVLHYSRHVRRLERDLFDKASLPKLHPQVLWMIAALKPGLVLLPNLRRFAWTHWSCIPTECIPALLSLFPADVRHIALGEMSYLPDILQSISSYITDKFISLDCLKLTFAFSGISAPELSLPLLTHSLTQLHRGSDISFDKESFNILSQLPNLRSLSCMLPDIRSLSSSAGDSVSVPFPALQTLHITATTHCYSAFTEIASLQGVHTVQLTFTEVVTVQQLPLLFAAIRRQFSPSTLTSLTVLVTHRADTERLILVPSHMSPLLKFRRLLVFNLRVHGELRLDDEACSEMAHAWPHIQSLTITSSHPLTDDIHGLPTLEGLVPFAVLCPHLAYLKIRFNAQDIQQTTLSFPHRLERPSLTNLYVYCCPISRPDSVAAFLARMFPRLTCVLAYDFRNTGSRGREWKKNWEEVQRYLPLFARIRADERQWVAVERESEAGRRIRSVDQ</sequence>
<reference evidence="2 3" key="1">
    <citation type="journal article" date="2019" name="Nat. Ecol. Evol.">
        <title>Megaphylogeny resolves global patterns of mushroom evolution.</title>
        <authorList>
            <person name="Varga T."/>
            <person name="Krizsan K."/>
            <person name="Foldi C."/>
            <person name="Dima B."/>
            <person name="Sanchez-Garcia M."/>
            <person name="Sanchez-Ramirez S."/>
            <person name="Szollosi G.J."/>
            <person name="Szarkandi J.G."/>
            <person name="Papp V."/>
            <person name="Albert L."/>
            <person name="Andreopoulos W."/>
            <person name="Angelini C."/>
            <person name="Antonin V."/>
            <person name="Barry K.W."/>
            <person name="Bougher N.L."/>
            <person name="Buchanan P."/>
            <person name="Buyck B."/>
            <person name="Bense V."/>
            <person name="Catcheside P."/>
            <person name="Chovatia M."/>
            <person name="Cooper J."/>
            <person name="Damon W."/>
            <person name="Desjardin D."/>
            <person name="Finy P."/>
            <person name="Geml J."/>
            <person name="Haridas S."/>
            <person name="Hughes K."/>
            <person name="Justo A."/>
            <person name="Karasinski D."/>
            <person name="Kautmanova I."/>
            <person name="Kiss B."/>
            <person name="Kocsube S."/>
            <person name="Kotiranta H."/>
            <person name="LaButti K.M."/>
            <person name="Lechner B.E."/>
            <person name="Liimatainen K."/>
            <person name="Lipzen A."/>
            <person name="Lukacs Z."/>
            <person name="Mihaltcheva S."/>
            <person name="Morgado L.N."/>
            <person name="Niskanen T."/>
            <person name="Noordeloos M.E."/>
            <person name="Ohm R.A."/>
            <person name="Ortiz-Santana B."/>
            <person name="Ovrebo C."/>
            <person name="Racz N."/>
            <person name="Riley R."/>
            <person name="Savchenko A."/>
            <person name="Shiryaev A."/>
            <person name="Soop K."/>
            <person name="Spirin V."/>
            <person name="Szebenyi C."/>
            <person name="Tomsovsky M."/>
            <person name="Tulloss R.E."/>
            <person name="Uehling J."/>
            <person name="Grigoriev I.V."/>
            <person name="Vagvolgyi C."/>
            <person name="Papp T."/>
            <person name="Martin F.M."/>
            <person name="Miettinen O."/>
            <person name="Hibbett D.S."/>
            <person name="Nagy L.G."/>
        </authorList>
    </citation>
    <scope>NUCLEOTIDE SEQUENCE [LARGE SCALE GENOMIC DNA]</scope>
    <source>
        <strain evidence="2 3">HHB13444</strain>
    </source>
</reference>
<proteinExistence type="predicted"/>
<dbReference type="SUPFAM" id="SSF52047">
    <property type="entry name" value="RNI-like"/>
    <property type="match status" value="1"/>
</dbReference>
<organism evidence="2 3">
    <name type="scientific">Polyporus arcularius HHB13444</name>
    <dbReference type="NCBI Taxonomy" id="1314778"/>
    <lineage>
        <taxon>Eukaryota</taxon>
        <taxon>Fungi</taxon>
        <taxon>Dikarya</taxon>
        <taxon>Basidiomycota</taxon>
        <taxon>Agaricomycotina</taxon>
        <taxon>Agaricomycetes</taxon>
        <taxon>Polyporales</taxon>
        <taxon>Polyporaceae</taxon>
        <taxon>Polyporus</taxon>
    </lineage>
</organism>
<feature type="domain" description="F-box" evidence="1">
    <location>
        <begin position="8"/>
        <end position="45"/>
    </location>
</feature>
<dbReference type="Gene3D" id="3.80.10.10">
    <property type="entry name" value="Ribonuclease Inhibitor"/>
    <property type="match status" value="1"/>
</dbReference>
<dbReference type="EMBL" id="ML211043">
    <property type="protein sequence ID" value="TFK90548.1"/>
    <property type="molecule type" value="Genomic_DNA"/>
</dbReference>
<dbReference type="InterPro" id="IPR032675">
    <property type="entry name" value="LRR_dom_sf"/>
</dbReference>
<dbReference type="InParanoid" id="A0A5C3PRS7"/>
<keyword evidence="3" id="KW-1185">Reference proteome</keyword>
<dbReference type="STRING" id="1314778.A0A5C3PRS7"/>
<name>A0A5C3PRS7_9APHY</name>
<evidence type="ECO:0000259" key="1">
    <source>
        <dbReference type="Pfam" id="PF12937"/>
    </source>
</evidence>
<evidence type="ECO:0000313" key="2">
    <source>
        <dbReference type="EMBL" id="TFK90548.1"/>
    </source>
</evidence>